<evidence type="ECO:0000313" key="2">
    <source>
        <dbReference type="Proteomes" id="UP001287356"/>
    </source>
</evidence>
<protein>
    <submittedName>
        <fullName evidence="1">Uncharacterized protein</fullName>
    </submittedName>
</protein>
<comment type="caution">
    <text evidence="1">The sequence shown here is derived from an EMBL/GenBank/DDBJ whole genome shotgun (WGS) entry which is preliminary data.</text>
</comment>
<gene>
    <name evidence="1" type="ORF">B0T24DRAFT_212679</name>
</gene>
<proteinExistence type="predicted"/>
<keyword evidence="2" id="KW-1185">Reference proteome</keyword>
<dbReference type="Proteomes" id="UP001287356">
    <property type="component" value="Unassembled WGS sequence"/>
</dbReference>
<sequence>MVCAGNVRPVGLTATTATATPRGSGVKLCLGFLICHGFFPGRRPHNCSRIRKSCPRINRMMSSEGISTGSGERRRDGPPVRARWELAEQAQPYVMHVCMRWTLDTGCWTLDAPMQDAGMLPLQARGFLHAISLAQTWSREKTRLGWWSCLLLAAGSRAELSHPSCRITFRRAAKLIGVASIGLQLALFIGQSSEKIRCTQQTGLVIPGPGRKNTRFQNRTISKLSLIISCYILLLLKCGGFPNER</sequence>
<evidence type="ECO:0000313" key="1">
    <source>
        <dbReference type="EMBL" id="KAK3375997.1"/>
    </source>
</evidence>
<accession>A0AAE0KH11</accession>
<organism evidence="1 2">
    <name type="scientific">Lasiosphaeria ovina</name>
    <dbReference type="NCBI Taxonomy" id="92902"/>
    <lineage>
        <taxon>Eukaryota</taxon>
        <taxon>Fungi</taxon>
        <taxon>Dikarya</taxon>
        <taxon>Ascomycota</taxon>
        <taxon>Pezizomycotina</taxon>
        <taxon>Sordariomycetes</taxon>
        <taxon>Sordariomycetidae</taxon>
        <taxon>Sordariales</taxon>
        <taxon>Lasiosphaeriaceae</taxon>
        <taxon>Lasiosphaeria</taxon>
    </lineage>
</organism>
<reference evidence="1" key="2">
    <citation type="submission" date="2023-06" db="EMBL/GenBank/DDBJ databases">
        <authorList>
            <consortium name="Lawrence Berkeley National Laboratory"/>
            <person name="Haridas S."/>
            <person name="Hensen N."/>
            <person name="Bonometti L."/>
            <person name="Westerberg I."/>
            <person name="Brannstrom I.O."/>
            <person name="Guillou S."/>
            <person name="Cros-Aarteil S."/>
            <person name="Calhoun S."/>
            <person name="Kuo A."/>
            <person name="Mondo S."/>
            <person name="Pangilinan J."/>
            <person name="Riley R."/>
            <person name="Labutti K."/>
            <person name="Andreopoulos B."/>
            <person name="Lipzen A."/>
            <person name="Chen C."/>
            <person name="Yanf M."/>
            <person name="Daum C."/>
            <person name="Ng V."/>
            <person name="Clum A."/>
            <person name="Steindorff A."/>
            <person name="Ohm R."/>
            <person name="Martin F."/>
            <person name="Silar P."/>
            <person name="Natvig D."/>
            <person name="Lalanne C."/>
            <person name="Gautier V."/>
            <person name="Ament-Velasquez S.L."/>
            <person name="Kruys A."/>
            <person name="Hutchinson M.I."/>
            <person name="Powell A.J."/>
            <person name="Barry K."/>
            <person name="Miller A.N."/>
            <person name="Grigoriev I.V."/>
            <person name="Debuchy R."/>
            <person name="Gladieux P."/>
            <person name="Thoren M.H."/>
            <person name="Johannesson H."/>
        </authorList>
    </citation>
    <scope>NUCLEOTIDE SEQUENCE</scope>
    <source>
        <strain evidence="1">CBS 958.72</strain>
    </source>
</reference>
<reference evidence="1" key="1">
    <citation type="journal article" date="2023" name="Mol. Phylogenet. Evol.">
        <title>Genome-scale phylogeny and comparative genomics of the fungal order Sordariales.</title>
        <authorList>
            <person name="Hensen N."/>
            <person name="Bonometti L."/>
            <person name="Westerberg I."/>
            <person name="Brannstrom I.O."/>
            <person name="Guillou S."/>
            <person name="Cros-Aarteil S."/>
            <person name="Calhoun S."/>
            <person name="Haridas S."/>
            <person name="Kuo A."/>
            <person name="Mondo S."/>
            <person name="Pangilinan J."/>
            <person name="Riley R."/>
            <person name="LaButti K."/>
            <person name="Andreopoulos B."/>
            <person name="Lipzen A."/>
            <person name="Chen C."/>
            <person name="Yan M."/>
            <person name="Daum C."/>
            <person name="Ng V."/>
            <person name="Clum A."/>
            <person name="Steindorff A."/>
            <person name="Ohm R.A."/>
            <person name="Martin F."/>
            <person name="Silar P."/>
            <person name="Natvig D.O."/>
            <person name="Lalanne C."/>
            <person name="Gautier V."/>
            <person name="Ament-Velasquez S.L."/>
            <person name="Kruys A."/>
            <person name="Hutchinson M.I."/>
            <person name="Powell A.J."/>
            <person name="Barry K."/>
            <person name="Miller A.N."/>
            <person name="Grigoriev I.V."/>
            <person name="Debuchy R."/>
            <person name="Gladieux P."/>
            <person name="Hiltunen Thoren M."/>
            <person name="Johannesson H."/>
        </authorList>
    </citation>
    <scope>NUCLEOTIDE SEQUENCE</scope>
    <source>
        <strain evidence="1">CBS 958.72</strain>
    </source>
</reference>
<dbReference type="AlphaFoldDB" id="A0AAE0KH11"/>
<dbReference type="EMBL" id="JAULSN010000003">
    <property type="protein sequence ID" value="KAK3375997.1"/>
    <property type="molecule type" value="Genomic_DNA"/>
</dbReference>
<name>A0AAE0KH11_9PEZI</name>